<dbReference type="EMBL" id="VFWZ01000001">
    <property type="protein sequence ID" value="TPN88837.1"/>
    <property type="molecule type" value="Genomic_DNA"/>
</dbReference>
<keyword evidence="3" id="KW-1185">Reference proteome</keyword>
<dbReference type="RefSeq" id="WP_140588761.1">
    <property type="nucleotide sequence ID" value="NZ_VFWZ01000001.1"/>
</dbReference>
<reference evidence="2 3" key="1">
    <citation type="submission" date="2019-06" db="EMBL/GenBank/DDBJ databases">
        <authorList>
            <person name="Meng X."/>
        </authorList>
    </citation>
    <scope>NUCLEOTIDE SEQUENCE [LARGE SCALE GENOMIC DNA]</scope>
    <source>
        <strain evidence="2 3">M625</strain>
    </source>
</reference>
<gene>
    <name evidence="2" type="ORF">FHK87_01085</name>
</gene>
<evidence type="ECO:0000313" key="2">
    <source>
        <dbReference type="EMBL" id="TPN88837.1"/>
    </source>
</evidence>
<evidence type="ECO:0000259" key="1">
    <source>
        <dbReference type="Pfam" id="PF01832"/>
    </source>
</evidence>
<dbReference type="InterPro" id="IPR002901">
    <property type="entry name" value="MGlyc_endo_b_GlcNAc-like_dom"/>
</dbReference>
<organism evidence="2 3">
    <name type="scientific">Aquimarina algicola</name>
    <dbReference type="NCBI Taxonomy" id="2589995"/>
    <lineage>
        <taxon>Bacteria</taxon>
        <taxon>Pseudomonadati</taxon>
        <taxon>Bacteroidota</taxon>
        <taxon>Flavobacteriia</taxon>
        <taxon>Flavobacteriales</taxon>
        <taxon>Flavobacteriaceae</taxon>
        <taxon>Aquimarina</taxon>
    </lineage>
</organism>
<dbReference type="OrthoDB" id="1448471at2"/>
<accession>A0A504JD93</accession>
<comment type="caution">
    <text evidence="2">The sequence shown here is derived from an EMBL/GenBank/DDBJ whole genome shotgun (WGS) entry which is preliminary data.</text>
</comment>
<name>A0A504JD93_9FLAO</name>
<dbReference type="Gene3D" id="1.10.530.10">
    <property type="match status" value="1"/>
</dbReference>
<sequence>MKASLLKFKLFLYIWVIKQLYSYNRVPTKTIYAQAWLETGGFTSAIFKENHNLFGMRQAKVRKNFATGTNRSHATYKNHLDSIRDYFERQKYFNIPDGTTSTYIDATVKSNYAEDSNYKQKWFNLSDTVKTPLGTKTLLGFFLFSSLC</sequence>
<dbReference type="Proteomes" id="UP000315540">
    <property type="component" value="Unassembled WGS sequence"/>
</dbReference>
<proteinExistence type="predicted"/>
<dbReference type="GO" id="GO:0004040">
    <property type="term" value="F:amidase activity"/>
    <property type="evidence" value="ECO:0007669"/>
    <property type="project" value="InterPro"/>
</dbReference>
<evidence type="ECO:0000313" key="3">
    <source>
        <dbReference type="Proteomes" id="UP000315540"/>
    </source>
</evidence>
<dbReference type="Pfam" id="PF01832">
    <property type="entry name" value="Glucosaminidase"/>
    <property type="match status" value="1"/>
</dbReference>
<feature type="domain" description="Mannosyl-glycoprotein endo-beta-N-acetylglucosamidase-like" evidence="1">
    <location>
        <begin position="19"/>
        <end position="127"/>
    </location>
</feature>
<protein>
    <recommendedName>
        <fullName evidence="1">Mannosyl-glycoprotein endo-beta-N-acetylglucosamidase-like domain-containing protein</fullName>
    </recommendedName>
</protein>
<dbReference type="AlphaFoldDB" id="A0A504JD93"/>